<dbReference type="AlphaFoldDB" id="A0AAP2E270"/>
<dbReference type="EMBL" id="JAHESE010000021">
    <property type="protein sequence ID" value="MBT1710312.1"/>
    <property type="molecule type" value="Genomic_DNA"/>
</dbReference>
<evidence type="ECO:0000256" key="1">
    <source>
        <dbReference type="SAM" id="SignalP"/>
    </source>
</evidence>
<feature type="signal peptide" evidence="1">
    <location>
        <begin position="1"/>
        <end position="19"/>
    </location>
</feature>
<evidence type="ECO:0008006" key="4">
    <source>
        <dbReference type="Google" id="ProtNLM"/>
    </source>
</evidence>
<name>A0AAP2E270_9BACT</name>
<keyword evidence="1" id="KW-0732">Signal</keyword>
<proteinExistence type="predicted"/>
<reference evidence="2 3" key="1">
    <citation type="submission" date="2021-05" db="EMBL/GenBank/DDBJ databases">
        <title>A Polyphasic approach of four new species of the genus Ohtaekwangia: Ohtaekwangia histidinii sp. nov., Ohtaekwangia cretensis sp. nov., Ohtaekwangia indiensis sp. nov., Ohtaekwangia reichenbachii sp. nov. from diverse environment.</title>
        <authorList>
            <person name="Octaviana S."/>
        </authorList>
    </citation>
    <scope>NUCLEOTIDE SEQUENCE [LARGE SCALE GENOMIC DNA]</scope>
    <source>
        <strain evidence="2 3">PWU5</strain>
    </source>
</reference>
<sequence length="212" mass="23380">MKKHFTIMLLLAAAGNLFAQQETAEQQPQTVFSFKSIRSSGFYGALTNASTSINGEYANLGGLYFGYFINQKLLIGVGGAATNTALRVPEANKTISGADLRYQYGHFGLMTEYVMNSNKKVHFAFNLLSGAGFTAQYLDSDRDEKRYKDYSHDTDFFVVLEPGAQVEINLTKWMRLSPGISYRQTIGSDAKGLDDSDLSNVSGNVALKFGRF</sequence>
<dbReference type="RefSeq" id="WP_254085889.1">
    <property type="nucleotide sequence ID" value="NZ_JAHESE010000021.1"/>
</dbReference>
<feature type="chain" id="PRO_5043053105" description="Outer membrane protein beta-barrel domain-containing protein" evidence="1">
    <location>
        <begin position="20"/>
        <end position="212"/>
    </location>
</feature>
<evidence type="ECO:0000313" key="2">
    <source>
        <dbReference type="EMBL" id="MBT1710312.1"/>
    </source>
</evidence>
<gene>
    <name evidence="2" type="ORF">KK062_18845</name>
</gene>
<organism evidence="2 3">
    <name type="scientific">Dawidia cretensis</name>
    <dbReference type="NCBI Taxonomy" id="2782350"/>
    <lineage>
        <taxon>Bacteria</taxon>
        <taxon>Pseudomonadati</taxon>
        <taxon>Bacteroidota</taxon>
        <taxon>Cytophagia</taxon>
        <taxon>Cytophagales</taxon>
        <taxon>Chryseotaleaceae</taxon>
        <taxon>Dawidia</taxon>
    </lineage>
</organism>
<keyword evidence="3" id="KW-1185">Reference proteome</keyword>
<dbReference type="Proteomes" id="UP001319080">
    <property type="component" value="Unassembled WGS sequence"/>
</dbReference>
<protein>
    <recommendedName>
        <fullName evidence="4">Outer membrane protein beta-barrel domain-containing protein</fullName>
    </recommendedName>
</protein>
<evidence type="ECO:0000313" key="3">
    <source>
        <dbReference type="Proteomes" id="UP001319080"/>
    </source>
</evidence>
<comment type="caution">
    <text evidence="2">The sequence shown here is derived from an EMBL/GenBank/DDBJ whole genome shotgun (WGS) entry which is preliminary data.</text>
</comment>
<accession>A0AAP2E270</accession>